<sequence>MRSLLTFISLVSLCFGAPAKRQTPSPKKPSESLGFMLIAKVDASKDMNPSIHNWVFSTIHVGAAQNVAVLTAPSTKSPGRVFYENGTAEQVASGETTIITDGASPPAPFGVTIQGPRQFDQTYPKEHSIYVNAGPGSFASIGGSAAWYPTLRNWQDEGAGTFAACNNMVPYYGDTNRFITVQYVYGGEEVPTDCVPVTLVAQCADLDELPADAWASHQFAVEVRCYQEVSKMEIS</sequence>
<keyword evidence="1" id="KW-0732">Signal</keyword>
<comment type="caution">
    <text evidence="3">The sequence shown here is derived from an EMBL/GenBank/DDBJ whole genome shotgun (WGS) entry which is preliminary data.</text>
</comment>
<feature type="signal peptide" evidence="1">
    <location>
        <begin position="1"/>
        <end position="16"/>
    </location>
</feature>
<evidence type="ECO:0000313" key="4">
    <source>
        <dbReference type="Proteomes" id="UP001239445"/>
    </source>
</evidence>
<dbReference type="Pfam" id="PF25484">
    <property type="entry name" value="DUF7907"/>
    <property type="match status" value="1"/>
</dbReference>
<feature type="chain" id="PRO_5042603493" description="DUF7907 domain-containing protein" evidence="1">
    <location>
        <begin position="17"/>
        <end position="235"/>
    </location>
</feature>
<evidence type="ECO:0000313" key="3">
    <source>
        <dbReference type="EMBL" id="KAK1757298.1"/>
    </source>
</evidence>
<dbReference type="EMBL" id="MU839830">
    <property type="protein sequence ID" value="KAK1757298.1"/>
    <property type="molecule type" value="Genomic_DNA"/>
</dbReference>
<evidence type="ECO:0000259" key="2">
    <source>
        <dbReference type="Pfam" id="PF25484"/>
    </source>
</evidence>
<accession>A0AAJ0BFF5</accession>
<keyword evidence="4" id="KW-1185">Reference proteome</keyword>
<dbReference type="Proteomes" id="UP001239445">
    <property type="component" value="Unassembled WGS sequence"/>
</dbReference>
<feature type="domain" description="DUF7907" evidence="2">
    <location>
        <begin position="34"/>
        <end position="203"/>
    </location>
</feature>
<name>A0AAJ0BFF5_9PEZI</name>
<dbReference type="InterPro" id="IPR057229">
    <property type="entry name" value="DUF7907"/>
</dbReference>
<proteinExistence type="predicted"/>
<organism evidence="3 4">
    <name type="scientific">Echria macrotheca</name>
    <dbReference type="NCBI Taxonomy" id="438768"/>
    <lineage>
        <taxon>Eukaryota</taxon>
        <taxon>Fungi</taxon>
        <taxon>Dikarya</taxon>
        <taxon>Ascomycota</taxon>
        <taxon>Pezizomycotina</taxon>
        <taxon>Sordariomycetes</taxon>
        <taxon>Sordariomycetidae</taxon>
        <taxon>Sordariales</taxon>
        <taxon>Schizotheciaceae</taxon>
        <taxon>Echria</taxon>
    </lineage>
</organism>
<evidence type="ECO:0000256" key="1">
    <source>
        <dbReference type="SAM" id="SignalP"/>
    </source>
</evidence>
<dbReference type="AlphaFoldDB" id="A0AAJ0BFF5"/>
<reference evidence="3" key="1">
    <citation type="submission" date="2023-06" db="EMBL/GenBank/DDBJ databases">
        <title>Genome-scale phylogeny and comparative genomics of the fungal order Sordariales.</title>
        <authorList>
            <consortium name="Lawrence Berkeley National Laboratory"/>
            <person name="Hensen N."/>
            <person name="Bonometti L."/>
            <person name="Westerberg I."/>
            <person name="Brannstrom I.O."/>
            <person name="Guillou S."/>
            <person name="Cros-Aarteil S."/>
            <person name="Calhoun S."/>
            <person name="Haridas S."/>
            <person name="Kuo A."/>
            <person name="Mondo S."/>
            <person name="Pangilinan J."/>
            <person name="Riley R."/>
            <person name="Labutti K."/>
            <person name="Andreopoulos B."/>
            <person name="Lipzen A."/>
            <person name="Chen C."/>
            <person name="Yanf M."/>
            <person name="Daum C."/>
            <person name="Ng V."/>
            <person name="Clum A."/>
            <person name="Steindorff A."/>
            <person name="Ohm R."/>
            <person name="Martin F."/>
            <person name="Silar P."/>
            <person name="Natvig D."/>
            <person name="Lalanne C."/>
            <person name="Gautier V."/>
            <person name="Ament-Velasquez S.L."/>
            <person name="Kruys A."/>
            <person name="Hutchinson M.I."/>
            <person name="Powell A.J."/>
            <person name="Barry K."/>
            <person name="Miller A.N."/>
            <person name="Grigoriev I.V."/>
            <person name="Debuchy R."/>
            <person name="Gladieux P."/>
            <person name="Thoren M.H."/>
            <person name="Johannesson H."/>
        </authorList>
    </citation>
    <scope>NUCLEOTIDE SEQUENCE</scope>
    <source>
        <strain evidence="3">PSN4</strain>
    </source>
</reference>
<protein>
    <recommendedName>
        <fullName evidence="2">DUF7907 domain-containing protein</fullName>
    </recommendedName>
</protein>
<gene>
    <name evidence="3" type="ORF">QBC47DRAFT_411421</name>
</gene>